<dbReference type="OrthoDB" id="9798292at2"/>
<comment type="caution">
    <text evidence="1">The sequence shown here is derived from an EMBL/GenBank/DDBJ whole genome shotgun (WGS) entry which is preliminary data.</text>
</comment>
<sequence>MALHMIKLVVGADTIEDLLDWRRAHTEPGKPWVLRTRQTPKRAAEMIDGGSVYRVFKGQILCRQRILAVDTVGEGPNARCEVSLDEEVVRVVPTPRRAFQGWRYLEAKDAPEDLNSEAFGDIPPELARQLREVGAW</sequence>
<protein>
    <submittedName>
        <fullName evidence="1">DUF1489 domain-containing protein</fullName>
    </submittedName>
</protein>
<accession>A0A328AJS4</accession>
<name>A0A328AJS4_9CAUL</name>
<dbReference type="Pfam" id="PF07370">
    <property type="entry name" value="DUF1489"/>
    <property type="match status" value="1"/>
</dbReference>
<gene>
    <name evidence="1" type="ORF">DJ017_11675</name>
</gene>
<organism evidence="1 2">
    <name type="scientific">Phenylobacterium soli</name>
    <dbReference type="NCBI Taxonomy" id="2170551"/>
    <lineage>
        <taxon>Bacteria</taxon>
        <taxon>Pseudomonadati</taxon>
        <taxon>Pseudomonadota</taxon>
        <taxon>Alphaproteobacteria</taxon>
        <taxon>Caulobacterales</taxon>
        <taxon>Caulobacteraceae</taxon>
        <taxon>Phenylobacterium</taxon>
    </lineage>
</organism>
<reference evidence="2" key="1">
    <citation type="submission" date="2018-05" db="EMBL/GenBank/DDBJ databases">
        <authorList>
            <person name="Li X."/>
        </authorList>
    </citation>
    <scope>NUCLEOTIDE SEQUENCE [LARGE SCALE GENOMIC DNA]</scope>
    <source>
        <strain evidence="2">LX32</strain>
    </source>
</reference>
<dbReference type="PIRSF" id="PIRSF032025">
    <property type="entry name" value="UCP032025"/>
    <property type="match status" value="1"/>
</dbReference>
<dbReference type="Proteomes" id="UP000249254">
    <property type="component" value="Unassembled WGS sequence"/>
</dbReference>
<dbReference type="AlphaFoldDB" id="A0A328AJS4"/>
<dbReference type="InterPro" id="IPR008320">
    <property type="entry name" value="UCP032025"/>
</dbReference>
<evidence type="ECO:0000313" key="1">
    <source>
        <dbReference type="EMBL" id="RAK55132.1"/>
    </source>
</evidence>
<dbReference type="RefSeq" id="WP_111528880.1">
    <property type="nucleotide sequence ID" value="NZ_JBHRSG010000003.1"/>
</dbReference>
<evidence type="ECO:0000313" key="2">
    <source>
        <dbReference type="Proteomes" id="UP000249254"/>
    </source>
</evidence>
<proteinExistence type="predicted"/>
<keyword evidence="2" id="KW-1185">Reference proteome</keyword>
<dbReference type="EMBL" id="QFYQ01000001">
    <property type="protein sequence ID" value="RAK55132.1"/>
    <property type="molecule type" value="Genomic_DNA"/>
</dbReference>